<comment type="caution">
    <text evidence="1">The sequence shown here is derived from an EMBL/GenBank/DDBJ whole genome shotgun (WGS) entry which is preliminary data.</text>
</comment>
<accession>X1NIQ4</accession>
<dbReference type="EMBL" id="BARV01015383">
    <property type="protein sequence ID" value="GAI30096.1"/>
    <property type="molecule type" value="Genomic_DNA"/>
</dbReference>
<sequence length="204" mass="24073">GPLKDNCLYNEKELILFFYDRISKIKHHCILSSLYLLKQALSSNPELVDDFFVQPALSIVLHHYDQVFKELELPGEEDIAWKNLQKAKRELSILEFKTDPLTFLLMFCDSAQEWGRPKLEHPKLEDFEEDEQWFVLDKCDINKSGCCIKIKTPKLESIDEKFEAKDKELVTLQKFLRAPNDFSFEIILLDKSDEPRPHRLKRSK</sequence>
<feature type="non-terminal residue" evidence="1">
    <location>
        <position position="1"/>
    </location>
</feature>
<reference evidence="1" key="1">
    <citation type="journal article" date="2014" name="Front. Microbiol.">
        <title>High frequency of phylogenetically diverse reductive dehalogenase-homologous genes in deep subseafloor sedimentary metagenomes.</title>
        <authorList>
            <person name="Kawai M."/>
            <person name="Futagami T."/>
            <person name="Toyoda A."/>
            <person name="Takaki Y."/>
            <person name="Nishi S."/>
            <person name="Hori S."/>
            <person name="Arai W."/>
            <person name="Tsubouchi T."/>
            <person name="Morono Y."/>
            <person name="Uchiyama I."/>
            <person name="Ito T."/>
            <person name="Fujiyama A."/>
            <person name="Inagaki F."/>
            <person name="Takami H."/>
        </authorList>
    </citation>
    <scope>NUCLEOTIDE SEQUENCE</scope>
    <source>
        <strain evidence="1">Expedition CK06-06</strain>
    </source>
</reference>
<evidence type="ECO:0000313" key="1">
    <source>
        <dbReference type="EMBL" id="GAI30096.1"/>
    </source>
</evidence>
<name>X1NIQ4_9ZZZZ</name>
<gene>
    <name evidence="1" type="ORF">S06H3_26593</name>
</gene>
<dbReference type="AlphaFoldDB" id="X1NIQ4"/>
<proteinExistence type="predicted"/>
<organism evidence="1">
    <name type="scientific">marine sediment metagenome</name>
    <dbReference type="NCBI Taxonomy" id="412755"/>
    <lineage>
        <taxon>unclassified sequences</taxon>
        <taxon>metagenomes</taxon>
        <taxon>ecological metagenomes</taxon>
    </lineage>
</organism>
<protein>
    <submittedName>
        <fullName evidence="1">Uncharacterized protein</fullName>
    </submittedName>
</protein>